<evidence type="ECO:0000313" key="2">
    <source>
        <dbReference type="EMBL" id="RUQ30920.1"/>
    </source>
</evidence>
<dbReference type="Pfam" id="PF12804">
    <property type="entry name" value="NTP_transf_3"/>
    <property type="match status" value="1"/>
</dbReference>
<sequence length="201" mass="22239">MNKKVWGIILAAGYSRRMGTAKLLLPFKGKTILRHVIDHALHSALYGITVVINPDIPDLVKEASIPGIDKIVINEKASQGMSASVKSGLHTVPANADAAMFLLGDLPLLTADEMNSVIRDYYQHKTSKLIIQAKYGDQQGHPVLFDRSLFSDLLHVSGDEGGRSIIKIYKQEVYYSEIGKKITSDIDTQADYQNLLREEVC</sequence>
<reference evidence="2 3" key="1">
    <citation type="submission" date="2018-12" db="EMBL/GenBank/DDBJ databases">
        <title>Bacillus chawlae sp. nov., Bacillus glennii sp. nov., and Bacillus saganii sp. nov. Isolated from the Vehicle Assembly Building at Kennedy Space Center where the Viking Spacecraft were Assembled.</title>
        <authorList>
            <person name="Seuylemezian A."/>
            <person name="Vaishampayan P."/>
        </authorList>
    </citation>
    <scope>NUCLEOTIDE SEQUENCE [LARGE SCALE GENOMIC DNA]</scope>
    <source>
        <strain evidence="2 3">L5</strain>
    </source>
</reference>
<keyword evidence="3" id="KW-1185">Reference proteome</keyword>
<dbReference type="EMBL" id="RYZZ01000006">
    <property type="protein sequence ID" value="RUQ30920.1"/>
    <property type="molecule type" value="Genomic_DNA"/>
</dbReference>
<keyword evidence="2" id="KW-0808">Transferase</keyword>
<accession>A0A3S0VF64</accession>
<dbReference type="PANTHER" id="PTHR43777:SF1">
    <property type="entry name" value="MOLYBDENUM COFACTOR CYTIDYLYLTRANSFERASE"/>
    <property type="match status" value="1"/>
</dbReference>
<dbReference type="AlphaFoldDB" id="A0A3S0VF64"/>
<protein>
    <submittedName>
        <fullName evidence="2">Nucleotidyltransferase family protein</fullName>
    </submittedName>
</protein>
<dbReference type="PANTHER" id="PTHR43777">
    <property type="entry name" value="MOLYBDENUM COFACTOR CYTIDYLYLTRANSFERASE"/>
    <property type="match status" value="1"/>
</dbReference>
<comment type="caution">
    <text evidence="2">The sequence shown here is derived from an EMBL/GenBank/DDBJ whole genome shotgun (WGS) entry which is preliminary data.</text>
</comment>
<dbReference type="GO" id="GO:0016779">
    <property type="term" value="F:nucleotidyltransferase activity"/>
    <property type="evidence" value="ECO:0007669"/>
    <property type="project" value="UniProtKB-ARBA"/>
</dbReference>
<evidence type="ECO:0000313" key="3">
    <source>
        <dbReference type="Proteomes" id="UP000267430"/>
    </source>
</evidence>
<evidence type="ECO:0000259" key="1">
    <source>
        <dbReference type="Pfam" id="PF12804"/>
    </source>
</evidence>
<dbReference type="RefSeq" id="WP_126863705.1">
    <property type="nucleotide sequence ID" value="NZ_JAUSTX010000005.1"/>
</dbReference>
<dbReference type="Proteomes" id="UP000267430">
    <property type="component" value="Unassembled WGS sequence"/>
</dbReference>
<feature type="domain" description="MobA-like NTP transferase" evidence="1">
    <location>
        <begin position="7"/>
        <end position="168"/>
    </location>
</feature>
<dbReference type="Gene3D" id="3.90.550.10">
    <property type="entry name" value="Spore Coat Polysaccharide Biosynthesis Protein SpsA, Chain A"/>
    <property type="match status" value="1"/>
</dbReference>
<dbReference type="OrthoDB" id="285216at2"/>
<dbReference type="SUPFAM" id="SSF53448">
    <property type="entry name" value="Nucleotide-diphospho-sugar transferases"/>
    <property type="match status" value="1"/>
</dbReference>
<dbReference type="InterPro" id="IPR025877">
    <property type="entry name" value="MobA-like_NTP_Trfase"/>
</dbReference>
<gene>
    <name evidence="2" type="ORF">ELQ35_04830</name>
</gene>
<dbReference type="CDD" id="cd04182">
    <property type="entry name" value="GT_2_like_f"/>
    <property type="match status" value="1"/>
</dbReference>
<proteinExistence type="predicted"/>
<name>A0A3S0VF64_9BACI</name>
<dbReference type="InterPro" id="IPR029044">
    <property type="entry name" value="Nucleotide-diphossugar_trans"/>
</dbReference>
<organism evidence="2 3">
    <name type="scientific">Peribacillus cavernae</name>
    <dbReference type="NCBI Taxonomy" id="1674310"/>
    <lineage>
        <taxon>Bacteria</taxon>
        <taxon>Bacillati</taxon>
        <taxon>Bacillota</taxon>
        <taxon>Bacilli</taxon>
        <taxon>Bacillales</taxon>
        <taxon>Bacillaceae</taxon>
        <taxon>Peribacillus</taxon>
    </lineage>
</organism>